<dbReference type="GO" id="GO:0007018">
    <property type="term" value="P:microtubule-based movement"/>
    <property type="evidence" value="ECO:0007669"/>
    <property type="project" value="InterPro"/>
</dbReference>
<evidence type="ECO:0000313" key="2">
    <source>
        <dbReference type="EMBL" id="KAG5183831.1"/>
    </source>
</evidence>
<accession>A0A835YYA1</accession>
<dbReference type="Gene3D" id="3.40.50.300">
    <property type="entry name" value="P-loop containing nucleotide triphosphate hydrolases"/>
    <property type="match status" value="1"/>
</dbReference>
<evidence type="ECO:0000256" key="1">
    <source>
        <dbReference type="SAM" id="MobiDB-lite"/>
    </source>
</evidence>
<dbReference type="PANTHER" id="PTHR45703:SF36">
    <property type="entry name" value="DYNEIN HEAVY CHAIN, CYTOPLASMIC"/>
    <property type="match status" value="1"/>
</dbReference>
<dbReference type="PANTHER" id="PTHR45703">
    <property type="entry name" value="DYNEIN HEAVY CHAIN"/>
    <property type="match status" value="1"/>
</dbReference>
<dbReference type="GO" id="GO:0045505">
    <property type="term" value="F:dynein intermediate chain binding"/>
    <property type="evidence" value="ECO:0007669"/>
    <property type="project" value="InterPro"/>
</dbReference>
<dbReference type="EMBL" id="JAFCMP010000187">
    <property type="protein sequence ID" value="KAG5183831.1"/>
    <property type="molecule type" value="Genomic_DNA"/>
</dbReference>
<protein>
    <submittedName>
        <fullName evidence="2">Uncharacterized protein</fullName>
    </submittedName>
</protein>
<dbReference type="AlphaFoldDB" id="A0A835YYA1"/>
<dbReference type="Proteomes" id="UP000664859">
    <property type="component" value="Unassembled WGS sequence"/>
</dbReference>
<evidence type="ECO:0000313" key="3">
    <source>
        <dbReference type="Proteomes" id="UP000664859"/>
    </source>
</evidence>
<keyword evidence="3" id="KW-1185">Reference proteome</keyword>
<dbReference type="InterPro" id="IPR026983">
    <property type="entry name" value="DHC"/>
</dbReference>
<feature type="non-terminal residue" evidence="2">
    <location>
        <position position="625"/>
    </location>
</feature>
<feature type="region of interest" description="Disordered" evidence="1">
    <location>
        <begin position="1"/>
        <end position="23"/>
    </location>
</feature>
<proteinExistence type="predicted"/>
<dbReference type="GO" id="GO:0051959">
    <property type="term" value="F:dynein light intermediate chain binding"/>
    <property type="evidence" value="ECO:0007669"/>
    <property type="project" value="InterPro"/>
</dbReference>
<name>A0A835YYA1_9STRA</name>
<dbReference type="GO" id="GO:0030286">
    <property type="term" value="C:dynein complex"/>
    <property type="evidence" value="ECO:0007669"/>
    <property type="project" value="InterPro"/>
</dbReference>
<organism evidence="2 3">
    <name type="scientific">Tribonema minus</name>
    <dbReference type="NCBI Taxonomy" id="303371"/>
    <lineage>
        <taxon>Eukaryota</taxon>
        <taxon>Sar</taxon>
        <taxon>Stramenopiles</taxon>
        <taxon>Ochrophyta</taxon>
        <taxon>PX clade</taxon>
        <taxon>Xanthophyceae</taxon>
        <taxon>Tribonematales</taxon>
        <taxon>Tribonemataceae</taxon>
        <taxon>Tribonema</taxon>
    </lineage>
</organism>
<dbReference type="OrthoDB" id="447173at2759"/>
<dbReference type="InterPro" id="IPR027417">
    <property type="entry name" value="P-loop_NTPase"/>
</dbReference>
<sequence>MALRGGGSGGSGGGGSSSSGGGPDIVTLFPQSLTLGEIMGERDAATGDWREGVLPALLPRAGAGAHDSARYTWLVINTDMSYGPCLLLPALDAAAARRKLPLGSLERLRLPAALRVVFEAGDIGDASPAFVSRCALVRMPQDQVTPAALVRTWSATAFLSLLLPSVAWELTELLEHHLDAGIAHRRRRHRPPATPLPRTILALLGAVLRAAAAPCSAAAAAATAAAPALLPPPPPPRAPKPSARTRLAFTWCYAWGLGGGLREAAQRRRSCFTPWGAVAGAGAARPLLPLGGGGAVYGGAALFVLTVESMRKAHMMRLLARGGGDGDGGRALLLAGEAACGKAPSPWLGDAVPAVLGAAQGRRALDFVDNVALPRVGVGGGGDRADAAAAAVAASAPRDEGRAGGVHTAQAILDEEQLKHPAIVNTETTAVNGGINGGDDACHSSPATLVTHAAYLTSLTRRSPLCCLNFLPTVSKYSFHTASFLVLQLQACPSTEAAVQQLGGSWRPGEMEGAKANFQKAFASWRTGRSQGEIPGCSGDTWRVEGAASLLCSTDGVRCAGLQRRLKTLWLQSGGEVGHHQIPHASRGDTVALQETVVGRCATLDEEQRWPPCRSLSCNKKSLYP</sequence>
<reference evidence="2" key="1">
    <citation type="submission" date="2021-02" db="EMBL/GenBank/DDBJ databases">
        <title>First Annotated Genome of the Yellow-green Alga Tribonema minus.</title>
        <authorList>
            <person name="Mahan K.M."/>
        </authorList>
    </citation>
    <scope>NUCLEOTIDE SEQUENCE</scope>
    <source>
        <strain evidence="2">UTEX B ZZ1240</strain>
    </source>
</reference>
<gene>
    <name evidence="2" type="ORF">JKP88DRAFT_354549</name>
</gene>
<comment type="caution">
    <text evidence="2">The sequence shown here is derived from an EMBL/GenBank/DDBJ whole genome shotgun (WGS) entry which is preliminary data.</text>
</comment>